<sequence length="324" mass="35610">MTESLPLGSAVELLRRLPRRRDCVPEARSAFAAWADEHPGSTPQLVVEHRPASPVVDYDLLLDHPEGGTVALTVQPSDGVPWAVDHSTHWAADMVATVNGRSLSLPDGLATLRALHEPTGYEQLLDHCLLRNAVADDDEPVDAEEAQAAADSFRRGRGLLDEEATLAYLAARGVTLEMFQGNIETAVRVRRFRDRKAAELAARHLAAHRADFATVRAVWVESDDQRDLVALVDGPAKDFPVRAVLAGGEVGVFRRTAYNRDLPRPLRLAEPGALVATDRLIGQVLHRIPAREDDPRVVAAAGRVAFAEWLAEQRSTADVQWHWR</sequence>
<dbReference type="RefSeq" id="WP_271219986.1">
    <property type="nucleotide sequence ID" value="NZ_BAAAVD010000020.1"/>
</dbReference>
<accession>A0A9W6I4N0</accession>
<protein>
    <recommendedName>
        <fullName evidence="3">Peptide maturation system protein</fullName>
    </recommendedName>
</protein>
<dbReference type="InterPro" id="IPR027304">
    <property type="entry name" value="Trigger_fact/SurA_dom_sf"/>
</dbReference>
<evidence type="ECO:0000313" key="2">
    <source>
        <dbReference type="Proteomes" id="UP001143474"/>
    </source>
</evidence>
<keyword evidence="2" id="KW-1185">Reference proteome</keyword>
<gene>
    <name evidence="1" type="ORF">GCM10017600_50200</name>
</gene>
<proteinExistence type="predicted"/>
<reference evidence="1" key="2">
    <citation type="submission" date="2023-01" db="EMBL/GenBank/DDBJ databases">
        <authorList>
            <person name="Sun Q."/>
            <person name="Evtushenko L."/>
        </authorList>
    </citation>
    <scope>NUCLEOTIDE SEQUENCE</scope>
    <source>
        <strain evidence="1">VKM Ac-2007</strain>
    </source>
</reference>
<dbReference type="EMBL" id="BSEV01000012">
    <property type="protein sequence ID" value="GLK11613.1"/>
    <property type="molecule type" value="Genomic_DNA"/>
</dbReference>
<dbReference type="NCBIfam" id="TIGR04500">
    <property type="entry name" value="PpiC_rel_mature"/>
    <property type="match status" value="1"/>
</dbReference>
<dbReference type="AlphaFoldDB" id="A0A9W6I4N0"/>
<dbReference type="SUPFAM" id="SSF109998">
    <property type="entry name" value="Triger factor/SurA peptide-binding domain-like"/>
    <property type="match status" value="1"/>
</dbReference>
<reference evidence="1" key="1">
    <citation type="journal article" date="2014" name="Int. J. Syst. Evol. Microbiol.">
        <title>Complete genome sequence of Corynebacterium casei LMG S-19264T (=DSM 44701T), isolated from a smear-ripened cheese.</title>
        <authorList>
            <consortium name="US DOE Joint Genome Institute (JGI-PGF)"/>
            <person name="Walter F."/>
            <person name="Albersmeier A."/>
            <person name="Kalinowski J."/>
            <person name="Ruckert C."/>
        </authorList>
    </citation>
    <scope>NUCLEOTIDE SEQUENCE</scope>
    <source>
        <strain evidence="1">VKM Ac-2007</strain>
    </source>
</reference>
<evidence type="ECO:0000313" key="1">
    <source>
        <dbReference type="EMBL" id="GLK11613.1"/>
    </source>
</evidence>
<comment type="caution">
    <text evidence="1">The sequence shown here is derived from an EMBL/GenBank/DDBJ whole genome shotgun (WGS) entry which is preliminary data.</text>
</comment>
<name>A0A9W6I4N0_9ACTN</name>
<organism evidence="1 2">
    <name type="scientific">Streptosporangium carneum</name>
    <dbReference type="NCBI Taxonomy" id="47481"/>
    <lineage>
        <taxon>Bacteria</taxon>
        <taxon>Bacillati</taxon>
        <taxon>Actinomycetota</taxon>
        <taxon>Actinomycetes</taxon>
        <taxon>Streptosporangiales</taxon>
        <taxon>Streptosporangiaceae</taxon>
        <taxon>Streptosporangium</taxon>
    </lineage>
</organism>
<dbReference type="Proteomes" id="UP001143474">
    <property type="component" value="Unassembled WGS sequence"/>
</dbReference>
<evidence type="ECO:0008006" key="3">
    <source>
        <dbReference type="Google" id="ProtNLM"/>
    </source>
</evidence>
<dbReference type="InterPro" id="IPR030985">
    <property type="entry name" value="PpiC-rel_mature"/>
</dbReference>